<accession>A0A368XNV5</accession>
<comment type="caution">
    <text evidence="2">The sequence shown here is derived from an EMBL/GenBank/DDBJ whole genome shotgun (WGS) entry which is preliminary data.</text>
</comment>
<evidence type="ECO:0000313" key="3">
    <source>
        <dbReference type="Proteomes" id="UP000252585"/>
    </source>
</evidence>
<dbReference type="RefSeq" id="WP_114352866.1">
    <property type="nucleotide sequence ID" value="NZ_QPJJ01000007.1"/>
</dbReference>
<name>A0A368XNV5_9BACI</name>
<dbReference type="SMART" id="SM00914">
    <property type="entry name" value="IDEAL"/>
    <property type="match status" value="1"/>
</dbReference>
<dbReference type="EMBL" id="QPJJ01000007">
    <property type="protein sequence ID" value="RCW69643.1"/>
    <property type="molecule type" value="Genomic_DNA"/>
</dbReference>
<evidence type="ECO:0000259" key="1">
    <source>
        <dbReference type="SMART" id="SM00914"/>
    </source>
</evidence>
<evidence type="ECO:0000313" key="2">
    <source>
        <dbReference type="EMBL" id="RCW69643.1"/>
    </source>
</evidence>
<gene>
    <name evidence="2" type="ORF">DFR57_10731</name>
</gene>
<organism evidence="2 3">
    <name type="scientific">Saliterribacillus persicus</name>
    <dbReference type="NCBI Taxonomy" id="930114"/>
    <lineage>
        <taxon>Bacteria</taxon>
        <taxon>Bacillati</taxon>
        <taxon>Bacillota</taxon>
        <taxon>Bacilli</taxon>
        <taxon>Bacillales</taxon>
        <taxon>Bacillaceae</taxon>
        <taxon>Saliterribacillus</taxon>
    </lineage>
</organism>
<reference evidence="2 3" key="1">
    <citation type="submission" date="2018-07" db="EMBL/GenBank/DDBJ databases">
        <title>Genomic Encyclopedia of Type Strains, Phase IV (KMG-IV): sequencing the most valuable type-strain genomes for metagenomic binning, comparative biology and taxonomic classification.</title>
        <authorList>
            <person name="Goeker M."/>
        </authorList>
    </citation>
    <scope>NUCLEOTIDE SEQUENCE [LARGE SCALE GENOMIC DNA]</scope>
    <source>
        <strain evidence="2 3">DSM 27696</strain>
    </source>
</reference>
<dbReference type="Pfam" id="PF08858">
    <property type="entry name" value="IDEAL"/>
    <property type="match status" value="1"/>
</dbReference>
<proteinExistence type="predicted"/>
<sequence>MKKQKVNYRLRTFTSNKHLKLIAKREVSYEIKLASQLILDELCFSWNHARLEEDINQSIDEKNEEKFKELSESYNSYIWEY</sequence>
<protein>
    <submittedName>
        <fullName evidence="2">IDEAL domain-containing protein</fullName>
    </submittedName>
</protein>
<dbReference type="Proteomes" id="UP000252585">
    <property type="component" value="Unassembled WGS sequence"/>
</dbReference>
<dbReference type="InterPro" id="IPR014957">
    <property type="entry name" value="IDEAL_dom"/>
</dbReference>
<dbReference type="InterPro" id="IPR027393">
    <property type="entry name" value="Virus_scaffolding_prot_C"/>
</dbReference>
<dbReference type="Gene3D" id="4.10.810.10">
    <property type="entry name" value="Virus Scaffolding Protein, Chain A"/>
    <property type="match status" value="1"/>
</dbReference>
<dbReference type="AlphaFoldDB" id="A0A368XNV5"/>
<keyword evidence="3" id="KW-1185">Reference proteome</keyword>
<feature type="domain" description="IDEAL" evidence="1">
    <location>
        <begin position="38"/>
        <end position="74"/>
    </location>
</feature>
<dbReference type="OrthoDB" id="2691639at2"/>